<dbReference type="FunFam" id="2.60.40.10:FF:000287">
    <property type="entry name" value="Prolactin receptor"/>
    <property type="match status" value="1"/>
</dbReference>
<accession>A0AAV7NBT0</accession>
<dbReference type="InterPro" id="IPR003961">
    <property type="entry name" value="FN3_dom"/>
</dbReference>
<evidence type="ECO:0000256" key="8">
    <source>
        <dbReference type="ARBA" id="ARBA00023170"/>
    </source>
</evidence>
<evidence type="ECO:0000256" key="1">
    <source>
        <dbReference type="ARBA" id="ARBA00004479"/>
    </source>
</evidence>
<evidence type="ECO:0000256" key="5">
    <source>
        <dbReference type="ARBA" id="ARBA00022989"/>
    </source>
</evidence>
<dbReference type="InterPro" id="IPR015152">
    <property type="entry name" value="Growth/epo_recpt_lig-bind"/>
</dbReference>
<dbReference type="GO" id="GO:0004896">
    <property type="term" value="F:cytokine receptor activity"/>
    <property type="evidence" value="ECO:0007669"/>
    <property type="project" value="InterPro"/>
</dbReference>
<dbReference type="Proteomes" id="UP001066276">
    <property type="component" value="Chromosome 8"/>
</dbReference>
<dbReference type="CDD" id="cd00063">
    <property type="entry name" value="FN3"/>
    <property type="match status" value="1"/>
</dbReference>
<keyword evidence="4" id="KW-0732">Signal</keyword>
<evidence type="ECO:0000256" key="2">
    <source>
        <dbReference type="ARBA" id="ARBA00007885"/>
    </source>
</evidence>
<comment type="similarity">
    <text evidence="2">Belongs to the type I cytokine receptor family. Type 1 subfamily.</text>
</comment>
<dbReference type="InterPro" id="IPR013783">
    <property type="entry name" value="Ig-like_fold"/>
</dbReference>
<dbReference type="InterPro" id="IPR003528">
    <property type="entry name" value="Long_hematopoietin_rcpt_CS"/>
</dbReference>
<keyword evidence="13" id="KW-1185">Reference proteome</keyword>
<evidence type="ECO:0000256" key="3">
    <source>
        <dbReference type="ARBA" id="ARBA00022692"/>
    </source>
</evidence>
<keyword evidence="8" id="KW-0675">Receptor</keyword>
<keyword evidence="3 10" id="KW-0812">Transmembrane</keyword>
<dbReference type="EMBL" id="JANPWB010000012">
    <property type="protein sequence ID" value="KAJ1112584.1"/>
    <property type="molecule type" value="Genomic_DNA"/>
</dbReference>
<evidence type="ECO:0000259" key="11">
    <source>
        <dbReference type="PROSITE" id="PS50853"/>
    </source>
</evidence>
<evidence type="ECO:0000256" key="6">
    <source>
        <dbReference type="ARBA" id="ARBA00023136"/>
    </source>
</evidence>
<evidence type="ECO:0000256" key="7">
    <source>
        <dbReference type="ARBA" id="ARBA00023157"/>
    </source>
</evidence>
<proteinExistence type="inferred from homology"/>
<feature type="domain" description="Fibronectin type-III" evidence="11">
    <location>
        <begin position="235"/>
        <end position="336"/>
    </location>
</feature>
<keyword evidence="9" id="KW-0325">Glycoprotein</keyword>
<dbReference type="Pfam" id="PF09067">
    <property type="entry name" value="EpoR_lig-bind"/>
    <property type="match status" value="1"/>
</dbReference>
<protein>
    <recommendedName>
        <fullName evidence="11">Fibronectin type-III domain-containing protein</fullName>
    </recommendedName>
</protein>
<dbReference type="GO" id="GO:0009897">
    <property type="term" value="C:external side of plasma membrane"/>
    <property type="evidence" value="ECO:0007669"/>
    <property type="project" value="TreeGrafter"/>
</dbReference>
<name>A0AAV7NBT0_PLEWA</name>
<dbReference type="PROSITE" id="PS50853">
    <property type="entry name" value="FN3"/>
    <property type="match status" value="1"/>
</dbReference>
<gene>
    <name evidence="12" type="ORF">NDU88_000846</name>
</gene>
<evidence type="ECO:0000256" key="9">
    <source>
        <dbReference type="ARBA" id="ARBA00023180"/>
    </source>
</evidence>
<evidence type="ECO:0000313" key="13">
    <source>
        <dbReference type="Proteomes" id="UP001066276"/>
    </source>
</evidence>
<dbReference type="SUPFAM" id="SSF49265">
    <property type="entry name" value="Fibronectin type III"/>
    <property type="match status" value="2"/>
</dbReference>
<dbReference type="AlphaFoldDB" id="A0AAV7NBT0"/>
<evidence type="ECO:0000313" key="12">
    <source>
        <dbReference type="EMBL" id="KAJ1112584.1"/>
    </source>
</evidence>
<feature type="transmembrane region" description="Helical" evidence="10">
    <location>
        <begin position="343"/>
        <end position="363"/>
    </location>
</feature>
<sequence length="655" mass="71228">MEPLCRGADVRAALGCFVGGGWAQLLAEGSLASPPLRLEVKGSFNISALRCTHHPLTANYLPLAIYRPGPPEGGRECGSGGVTNAAGSVSSPAGLWHQGSMLSTAVICALLALAPAARQPATVHEAPGLTGPSVALPSIRRCRSANKETFTCWWGIDGDGQSCNANYTLTYTVGHGQPQECPDYTTGGDKSCFFDSLHTEVWELYCLTVTAHSPCGSATSEELCLDVFDIVEPDPPLNLSGQIVTRENVASVQITWKPPVSADVHSGWVSLVYQLNFRPAALQEDWKTRGPLTEPQLQFHDLAPGESYLFQVRCKPKLSGRWSDWSEIIELRIPAAVTKDGNLLLMLLTVIALIFIGLSFLFLGGRIKRFFLPPIPVPHINGIDPALLKKGHFEEIDKILMKPPLRCHKTQSREDLSSDTVQLVVDTSSYYLGSETSGEVEEDYVNPEIPGRQLTSVKGFTSEETPLVQLCVGTKDGRSSQWDIICPGLGQRCTGVNKVNPAILGREEYCTVSIMEAAAQNSPSSEKSYMHVTDIGDHGTVKLKSCNFMADYLLTSLSCQGTERPKTSEDLHVEKVHSICDTGAESIVTGYVDCSKMSDMHSCSRSTNDIWSTTVTEVKPLILDYVSVQQLVFKPNSIAEVKRIAPKVVQEYIVA</sequence>
<reference evidence="12" key="1">
    <citation type="journal article" date="2022" name="bioRxiv">
        <title>Sequencing and chromosome-scale assembly of the giantPleurodeles waltlgenome.</title>
        <authorList>
            <person name="Brown T."/>
            <person name="Elewa A."/>
            <person name="Iarovenko S."/>
            <person name="Subramanian E."/>
            <person name="Araus A.J."/>
            <person name="Petzold A."/>
            <person name="Susuki M."/>
            <person name="Suzuki K.-i.T."/>
            <person name="Hayashi T."/>
            <person name="Toyoda A."/>
            <person name="Oliveira C."/>
            <person name="Osipova E."/>
            <person name="Leigh N.D."/>
            <person name="Simon A."/>
            <person name="Yun M.H."/>
        </authorList>
    </citation>
    <scope>NUCLEOTIDE SEQUENCE</scope>
    <source>
        <strain evidence="12">20211129_DDA</strain>
        <tissue evidence="12">Liver</tissue>
    </source>
</reference>
<dbReference type="SMART" id="SM00060">
    <property type="entry name" value="FN3"/>
    <property type="match status" value="1"/>
</dbReference>
<comment type="caution">
    <text evidence="12">The sequence shown here is derived from an EMBL/GenBank/DDBJ whole genome shotgun (WGS) entry which is preliminary data.</text>
</comment>
<dbReference type="PROSITE" id="PS01352">
    <property type="entry name" value="HEMATOPO_REC_L_F1"/>
    <property type="match status" value="1"/>
</dbReference>
<evidence type="ECO:0000256" key="10">
    <source>
        <dbReference type="SAM" id="Phobius"/>
    </source>
</evidence>
<keyword evidence="7" id="KW-1015">Disulfide bond</keyword>
<keyword evidence="5 10" id="KW-1133">Transmembrane helix</keyword>
<dbReference type="PANTHER" id="PTHR23037">
    <property type="entry name" value="CYTOKINE RECEPTOR"/>
    <property type="match status" value="1"/>
</dbReference>
<dbReference type="PANTHER" id="PTHR23037:SF46">
    <property type="entry name" value="INTERLEUKIN 5 RECEPTOR SUBUNIT ALPHA"/>
    <property type="match status" value="1"/>
</dbReference>
<dbReference type="InterPro" id="IPR036116">
    <property type="entry name" value="FN3_sf"/>
</dbReference>
<comment type="subcellular location">
    <subcellularLocation>
        <location evidence="1">Membrane</location>
        <topology evidence="1">Single-pass type I membrane protein</topology>
    </subcellularLocation>
</comment>
<evidence type="ECO:0000256" key="4">
    <source>
        <dbReference type="ARBA" id="ARBA00022729"/>
    </source>
</evidence>
<dbReference type="Gene3D" id="2.60.40.10">
    <property type="entry name" value="Immunoglobulins"/>
    <property type="match status" value="2"/>
</dbReference>
<organism evidence="12 13">
    <name type="scientific">Pleurodeles waltl</name>
    <name type="common">Iberian ribbed newt</name>
    <dbReference type="NCBI Taxonomy" id="8319"/>
    <lineage>
        <taxon>Eukaryota</taxon>
        <taxon>Metazoa</taxon>
        <taxon>Chordata</taxon>
        <taxon>Craniata</taxon>
        <taxon>Vertebrata</taxon>
        <taxon>Euteleostomi</taxon>
        <taxon>Amphibia</taxon>
        <taxon>Batrachia</taxon>
        <taxon>Caudata</taxon>
        <taxon>Salamandroidea</taxon>
        <taxon>Salamandridae</taxon>
        <taxon>Pleurodelinae</taxon>
        <taxon>Pleurodeles</taxon>
    </lineage>
</organism>
<keyword evidence="6 10" id="KW-0472">Membrane</keyword>